<dbReference type="OrthoDB" id="436496at2759"/>
<dbReference type="Gene3D" id="3.40.50.80">
    <property type="entry name" value="Nucleotide-binding domain of ferredoxin-NADP reductase (FNR) module"/>
    <property type="match status" value="1"/>
</dbReference>
<dbReference type="Pfam" id="PF00175">
    <property type="entry name" value="NAD_binding_1"/>
    <property type="match status" value="1"/>
</dbReference>
<sequence length="635" mass="70972">MPTELRGWHRGEYAIQRKLGYDGVMSQGYQWIECEMPEQHRQFYARNLPFVPITTLDEKGRPWSSIVGSSSGEVGFMKSPNETRLQMDVDLWEGDPLLDNVELFGKEKMLVAGIGVEFPTRRRNKFAGSVTKLERKGHSFHLDLHVNQAIGNCPKYINIRDLVPHPQTSPNTVYRKTDLSDADRLPQDVIDFIHESDTVFLGTSYKALPQDQTKFPSHVGMNQRAGRPGFIRVRPSDGRTVVLPDYSGNRIMTSLGNIEATPLASLSFINFTTGDVLYLTGSAMTIIGPEAQRIMPRQNVITSIFITGYILILDALPVRQRPGTTPHRSPYSPPVRHLAEETSPNSSAYFDNDVFATLSSIKILSDTLGRFTWETSEDIQITPGQTAILDFTDFVGPRQYQHMAAYNPTSVNDDRIRTWTISSAHKAQGTRTFDITMREKPGGLVTGALFNIARKLQQNRPELLDDLSPLQLRARLVGISGEFVLPDEPSEGKEQFLWIAGGIGITPFLSMLRHIVSQPDEIERDIALVISTREPRVFVDLLMHALEGELPNHLHLSIDIFSNEPIPDLVLGTTPDPNVVVQKHAGRITQSYLRSFADVGNRVTYLCGPEEFESAVVEALGSSVLGAIKREGFSY</sequence>
<protein>
    <recommendedName>
        <fullName evidence="1">FAD-binding FR-type domain-containing protein</fullName>
    </recommendedName>
</protein>
<dbReference type="HOGENOM" id="CLU_017006_1_0_1"/>
<reference evidence="3" key="1">
    <citation type="journal article" date="2014" name="Proc. Natl. Acad. Sci. U.S.A.">
        <title>Extensive sampling of basidiomycete genomes demonstrates inadequacy of the white-rot/brown-rot paradigm for wood decay fungi.</title>
        <authorList>
            <person name="Riley R."/>
            <person name="Salamov A.A."/>
            <person name="Brown D.W."/>
            <person name="Nagy L.G."/>
            <person name="Floudas D."/>
            <person name="Held B.W."/>
            <person name="Levasseur A."/>
            <person name="Lombard V."/>
            <person name="Morin E."/>
            <person name="Otillar R."/>
            <person name="Lindquist E.A."/>
            <person name="Sun H."/>
            <person name="LaButti K.M."/>
            <person name="Schmutz J."/>
            <person name="Jabbour D."/>
            <person name="Luo H."/>
            <person name="Baker S.E."/>
            <person name="Pisabarro A.G."/>
            <person name="Walton J.D."/>
            <person name="Blanchette R.A."/>
            <person name="Henrissat B."/>
            <person name="Martin F."/>
            <person name="Cullen D."/>
            <person name="Hibbett D.S."/>
            <person name="Grigoriev I.V."/>
        </authorList>
    </citation>
    <scope>NUCLEOTIDE SEQUENCE [LARGE SCALE GENOMIC DNA]</scope>
    <source>
        <strain evidence="3">MUCL 33604</strain>
    </source>
</reference>
<dbReference type="InterPro" id="IPR039261">
    <property type="entry name" value="FNR_nucleotide-bd"/>
</dbReference>
<name>A0A067PBN2_9AGAM</name>
<keyword evidence="3" id="KW-1185">Reference proteome</keyword>
<dbReference type="InParanoid" id="A0A067PBN2"/>
<dbReference type="AlphaFoldDB" id="A0A067PBN2"/>
<dbReference type="InterPro" id="IPR001433">
    <property type="entry name" value="OxRdtase_FAD/NAD-bd"/>
</dbReference>
<evidence type="ECO:0000313" key="3">
    <source>
        <dbReference type="Proteomes" id="UP000027265"/>
    </source>
</evidence>
<feature type="domain" description="FAD-binding FR-type" evidence="1">
    <location>
        <begin position="351"/>
        <end position="486"/>
    </location>
</feature>
<dbReference type="InterPro" id="IPR017927">
    <property type="entry name" value="FAD-bd_FR_type"/>
</dbReference>
<dbReference type="Gene3D" id="2.30.110.10">
    <property type="entry name" value="Electron Transport, Fmn-binding Protein, Chain A"/>
    <property type="match status" value="1"/>
</dbReference>
<gene>
    <name evidence="2" type="ORF">JAAARDRAFT_140537</name>
</gene>
<dbReference type="InterPro" id="IPR012349">
    <property type="entry name" value="Split_barrel_FMN-bd"/>
</dbReference>
<dbReference type="Proteomes" id="UP000027265">
    <property type="component" value="Unassembled WGS sequence"/>
</dbReference>
<evidence type="ECO:0000313" key="2">
    <source>
        <dbReference type="EMBL" id="KDQ51250.1"/>
    </source>
</evidence>
<dbReference type="PROSITE" id="PS51384">
    <property type="entry name" value="FAD_FR"/>
    <property type="match status" value="1"/>
</dbReference>
<dbReference type="EMBL" id="KL197750">
    <property type="protein sequence ID" value="KDQ51250.1"/>
    <property type="molecule type" value="Genomic_DNA"/>
</dbReference>
<dbReference type="GO" id="GO:0016491">
    <property type="term" value="F:oxidoreductase activity"/>
    <property type="evidence" value="ECO:0007669"/>
    <property type="project" value="InterPro"/>
</dbReference>
<dbReference type="PANTHER" id="PTHR42815:SF2">
    <property type="entry name" value="FAD-BINDING, PUTATIVE (AFU_ORTHOLOGUE AFUA_6G07600)-RELATED"/>
    <property type="match status" value="1"/>
</dbReference>
<dbReference type="SUPFAM" id="SSF52343">
    <property type="entry name" value="Ferredoxin reductase-like, C-terminal NADP-linked domain"/>
    <property type="match status" value="1"/>
</dbReference>
<proteinExistence type="predicted"/>
<accession>A0A067PBN2</accession>
<dbReference type="STRING" id="933084.A0A067PBN2"/>
<evidence type="ECO:0000259" key="1">
    <source>
        <dbReference type="PROSITE" id="PS51384"/>
    </source>
</evidence>
<dbReference type="PANTHER" id="PTHR42815">
    <property type="entry name" value="FAD-BINDING, PUTATIVE (AFU_ORTHOLOGUE AFUA_6G07600)-RELATED"/>
    <property type="match status" value="1"/>
</dbReference>
<organism evidence="2 3">
    <name type="scientific">Jaapia argillacea MUCL 33604</name>
    <dbReference type="NCBI Taxonomy" id="933084"/>
    <lineage>
        <taxon>Eukaryota</taxon>
        <taxon>Fungi</taxon>
        <taxon>Dikarya</taxon>
        <taxon>Basidiomycota</taxon>
        <taxon>Agaricomycotina</taxon>
        <taxon>Agaricomycetes</taxon>
        <taxon>Agaricomycetidae</taxon>
        <taxon>Jaapiales</taxon>
        <taxon>Jaapiaceae</taxon>
        <taxon>Jaapia</taxon>
    </lineage>
</organism>